<evidence type="ECO:0008006" key="4">
    <source>
        <dbReference type="Google" id="ProtNLM"/>
    </source>
</evidence>
<dbReference type="Proteomes" id="UP000292702">
    <property type="component" value="Unassembled WGS sequence"/>
</dbReference>
<organism evidence="2 3">
    <name type="scientific">Steccherinum ochraceum</name>
    <dbReference type="NCBI Taxonomy" id="92696"/>
    <lineage>
        <taxon>Eukaryota</taxon>
        <taxon>Fungi</taxon>
        <taxon>Dikarya</taxon>
        <taxon>Basidiomycota</taxon>
        <taxon>Agaricomycotina</taxon>
        <taxon>Agaricomycetes</taxon>
        <taxon>Polyporales</taxon>
        <taxon>Steccherinaceae</taxon>
        <taxon>Steccherinum</taxon>
    </lineage>
</organism>
<keyword evidence="1" id="KW-1133">Transmembrane helix</keyword>
<keyword evidence="1" id="KW-0812">Transmembrane</keyword>
<evidence type="ECO:0000256" key="1">
    <source>
        <dbReference type="SAM" id="Phobius"/>
    </source>
</evidence>
<dbReference type="STRING" id="92696.A0A4R0R4B9"/>
<dbReference type="AlphaFoldDB" id="A0A4R0R4B9"/>
<evidence type="ECO:0000313" key="3">
    <source>
        <dbReference type="Proteomes" id="UP000292702"/>
    </source>
</evidence>
<feature type="transmembrane region" description="Helical" evidence="1">
    <location>
        <begin position="75"/>
        <end position="99"/>
    </location>
</feature>
<accession>A0A4R0R4B9</accession>
<dbReference type="OrthoDB" id="419711at2759"/>
<sequence>MSKGGIWRVLGLPTTFDVDHGFVTSPLLSPLMLAVIRLTLAVYTLITFMVDLAWTSTHLPPNPEPSDKVAAEFSYFTKLSYIGLIAYFWASGVQSAVYAGSRERSYPLQRWPRILQFLHMLLYSTITTFPILVTIVYWAVLSSSQTFSTPFSAWSNISEHALNTVFALFEILLTHTTPMPWIHILFLDLMLAGYLGVAYITHVTEGFYTYDFLDPHKQGSLLAAYIVGIGAGEIVLFIIIHYVIVLRTRLSRRSQQPPEPPGPTEAIDDWEEITAV</sequence>
<feature type="transmembrane region" description="Helical" evidence="1">
    <location>
        <begin position="222"/>
        <end position="245"/>
    </location>
</feature>
<dbReference type="EMBL" id="RWJN01000397">
    <property type="protein sequence ID" value="TCD62150.1"/>
    <property type="molecule type" value="Genomic_DNA"/>
</dbReference>
<keyword evidence="3" id="KW-1185">Reference proteome</keyword>
<dbReference type="PANTHER" id="PTHR12242">
    <property type="entry name" value="OS02G0130600 PROTEIN-RELATED"/>
    <property type="match status" value="1"/>
</dbReference>
<protein>
    <recommendedName>
        <fullName evidence="4">FAR-17a/AIG1-like protein</fullName>
    </recommendedName>
</protein>
<dbReference type="PANTHER" id="PTHR12242:SF1">
    <property type="entry name" value="MYND-TYPE DOMAIN-CONTAINING PROTEIN"/>
    <property type="match status" value="1"/>
</dbReference>
<gene>
    <name evidence="2" type="ORF">EIP91_007278</name>
</gene>
<name>A0A4R0R4B9_9APHY</name>
<evidence type="ECO:0000313" key="2">
    <source>
        <dbReference type="EMBL" id="TCD62150.1"/>
    </source>
</evidence>
<feature type="transmembrane region" description="Helical" evidence="1">
    <location>
        <begin position="120"/>
        <end position="141"/>
    </location>
</feature>
<proteinExistence type="predicted"/>
<feature type="transmembrane region" description="Helical" evidence="1">
    <location>
        <begin position="180"/>
        <end position="202"/>
    </location>
</feature>
<comment type="caution">
    <text evidence="2">The sequence shown here is derived from an EMBL/GenBank/DDBJ whole genome shotgun (WGS) entry which is preliminary data.</text>
</comment>
<keyword evidence="1" id="KW-0472">Membrane</keyword>
<feature type="transmembrane region" description="Helical" evidence="1">
    <location>
        <begin position="153"/>
        <end position="173"/>
    </location>
</feature>
<reference evidence="2 3" key="1">
    <citation type="submission" date="2018-11" db="EMBL/GenBank/DDBJ databases">
        <title>Genome assembly of Steccherinum ochraceum LE-BIN_3174, the white-rot fungus of the Steccherinaceae family (The Residual Polyporoid clade, Polyporales, Basidiomycota).</title>
        <authorList>
            <person name="Fedorova T.V."/>
            <person name="Glazunova O.A."/>
            <person name="Landesman E.O."/>
            <person name="Moiseenko K.V."/>
            <person name="Psurtseva N.V."/>
            <person name="Savinova O.S."/>
            <person name="Shakhova N.V."/>
            <person name="Tyazhelova T.V."/>
            <person name="Vasina D.V."/>
        </authorList>
    </citation>
    <scope>NUCLEOTIDE SEQUENCE [LARGE SCALE GENOMIC DNA]</scope>
    <source>
        <strain evidence="2 3">LE-BIN_3174</strain>
    </source>
</reference>
<feature type="transmembrane region" description="Helical" evidence="1">
    <location>
        <begin position="34"/>
        <end position="55"/>
    </location>
</feature>
<dbReference type="GO" id="GO:0016020">
    <property type="term" value="C:membrane"/>
    <property type="evidence" value="ECO:0007669"/>
    <property type="project" value="TreeGrafter"/>
</dbReference>